<dbReference type="Pfam" id="PF03364">
    <property type="entry name" value="Polyketide_cyc"/>
    <property type="match status" value="1"/>
</dbReference>
<accession>A0ABP9X6Y1</accession>
<dbReference type="SUPFAM" id="SSF55961">
    <property type="entry name" value="Bet v1-like"/>
    <property type="match status" value="1"/>
</dbReference>
<dbReference type="Pfam" id="PF11127">
    <property type="entry name" value="YgaP-like_TM"/>
    <property type="match status" value="1"/>
</dbReference>
<protein>
    <recommendedName>
        <fullName evidence="6">Cyclase</fullName>
    </recommendedName>
</protein>
<comment type="caution">
    <text evidence="4">The sequence shown here is derived from an EMBL/GenBank/DDBJ whole genome shotgun (WGS) entry which is preliminary data.</text>
</comment>
<feature type="domain" description="Coenzyme Q-binding protein COQ10 START" evidence="2">
    <location>
        <begin position="112"/>
        <end position="235"/>
    </location>
</feature>
<evidence type="ECO:0000259" key="2">
    <source>
        <dbReference type="Pfam" id="PF03364"/>
    </source>
</evidence>
<feature type="compositionally biased region" description="Basic and acidic residues" evidence="1">
    <location>
        <begin position="267"/>
        <end position="290"/>
    </location>
</feature>
<dbReference type="CDD" id="cd07817">
    <property type="entry name" value="SRPBCC_8"/>
    <property type="match status" value="1"/>
</dbReference>
<evidence type="ECO:0000259" key="3">
    <source>
        <dbReference type="Pfam" id="PF11127"/>
    </source>
</evidence>
<keyword evidence="5" id="KW-1185">Reference proteome</keyword>
<dbReference type="InterPro" id="IPR005031">
    <property type="entry name" value="COQ10_START"/>
</dbReference>
<proteinExistence type="predicted"/>
<dbReference type="PANTHER" id="PTHR33824">
    <property type="entry name" value="POLYKETIDE CYCLASE/DEHYDRASE AND LIPID TRANSPORT SUPERFAMILY PROTEIN"/>
    <property type="match status" value="1"/>
</dbReference>
<dbReference type="RefSeq" id="WP_345724720.1">
    <property type="nucleotide sequence ID" value="NZ_BAABRU010000033.1"/>
</dbReference>
<feature type="domain" description="Inner membrane protein YgaP-like transmembrane" evidence="3">
    <location>
        <begin position="4"/>
        <end position="66"/>
    </location>
</feature>
<gene>
    <name evidence="4" type="ORF">Hgul01_04965</name>
</gene>
<dbReference type="PANTHER" id="PTHR33824:SF7">
    <property type="entry name" value="POLYKETIDE CYCLASE_DEHYDRASE AND LIPID TRANSPORT SUPERFAMILY PROTEIN"/>
    <property type="match status" value="1"/>
</dbReference>
<dbReference type="Proteomes" id="UP001428290">
    <property type="component" value="Unassembled WGS sequence"/>
</dbReference>
<reference evidence="4 5" key="1">
    <citation type="submission" date="2024-02" db="EMBL/GenBank/DDBJ databases">
        <title>Herpetosiphon gulosus NBRC 112829.</title>
        <authorList>
            <person name="Ichikawa N."/>
            <person name="Katano-Makiyama Y."/>
            <person name="Hidaka K."/>
        </authorList>
    </citation>
    <scope>NUCLEOTIDE SEQUENCE [LARGE SCALE GENOMIC DNA]</scope>
    <source>
        <strain evidence="4 5">NBRC 112829</strain>
    </source>
</reference>
<evidence type="ECO:0000313" key="4">
    <source>
        <dbReference type="EMBL" id="GAA5531140.1"/>
    </source>
</evidence>
<dbReference type="InterPro" id="IPR021309">
    <property type="entry name" value="YgaP-like_TM"/>
</dbReference>
<dbReference type="InterPro" id="IPR047137">
    <property type="entry name" value="ORF3"/>
</dbReference>
<dbReference type="InterPro" id="IPR023393">
    <property type="entry name" value="START-like_dom_sf"/>
</dbReference>
<organism evidence="4 5">
    <name type="scientific">Herpetosiphon gulosus</name>
    <dbReference type="NCBI Taxonomy" id="1973496"/>
    <lineage>
        <taxon>Bacteria</taxon>
        <taxon>Bacillati</taxon>
        <taxon>Chloroflexota</taxon>
        <taxon>Chloroflexia</taxon>
        <taxon>Herpetosiphonales</taxon>
        <taxon>Herpetosiphonaceae</taxon>
        <taxon>Herpetosiphon</taxon>
    </lineage>
</organism>
<sequence length="303" mass="33185">MATEKNVHQTERLLSVASGSALVAFGIMRRHLPVSLVAIAGGAPLLWRGLTGHCPAYSALNINTAEPTTEAMWSKPAAPATPRIPIPTNHTNADQAGVDQAKAISVEQTITVDQPVAEVFRFWGNFENLPKFMHYLNSVKMFQNGTSHWEAKAPLGLSISWDAEIADAKLNEYIAWRSLPNSTLPNQGRVEFNALSDEQTEVRVQLDYQPPAGAVGEAVAKLFGNDPQKAIAEDLERFRKVIENEEERTAVKANAVGEQPNANDPEYSDKLKVEAKTNKEESLENEDKAVDTSFPASDPPATW</sequence>
<evidence type="ECO:0000256" key="1">
    <source>
        <dbReference type="SAM" id="MobiDB-lite"/>
    </source>
</evidence>
<name>A0ABP9X6Y1_9CHLR</name>
<dbReference type="EMBL" id="BAABRU010000033">
    <property type="protein sequence ID" value="GAA5531140.1"/>
    <property type="molecule type" value="Genomic_DNA"/>
</dbReference>
<dbReference type="Gene3D" id="3.30.530.20">
    <property type="match status" value="1"/>
</dbReference>
<evidence type="ECO:0000313" key="5">
    <source>
        <dbReference type="Proteomes" id="UP001428290"/>
    </source>
</evidence>
<feature type="region of interest" description="Disordered" evidence="1">
    <location>
        <begin position="251"/>
        <end position="303"/>
    </location>
</feature>
<evidence type="ECO:0008006" key="6">
    <source>
        <dbReference type="Google" id="ProtNLM"/>
    </source>
</evidence>